<dbReference type="InterPro" id="IPR013964">
    <property type="entry name" value="DASH_Ask1"/>
</dbReference>
<dbReference type="GO" id="GO:0042729">
    <property type="term" value="C:DASH complex"/>
    <property type="evidence" value="ECO:0007669"/>
    <property type="project" value="InterPro"/>
</dbReference>
<evidence type="ECO:0000256" key="9">
    <source>
        <dbReference type="ARBA" id="ARBA00022701"/>
    </source>
</evidence>
<feature type="region of interest" description="Disordered" evidence="17">
    <location>
        <begin position="498"/>
        <end position="523"/>
    </location>
</feature>
<keyword evidence="15" id="KW-0131">Cell cycle</keyword>
<organism evidence="18 19">
    <name type="scientific">Achaetomium macrosporum</name>
    <dbReference type="NCBI Taxonomy" id="79813"/>
    <lineage>
        <taxon>Eukaryota</taxon>
        <taxon>Fungi</taxon>
        <taxon>Dikarya</taxon>
        <taxon>Ascomycota</taxon>
        <taxon>Pezizomycotina</taxon>
        <taxon>Sordariomycetes</taxon>
        <taxon>Sordariomycetidae</taxon>
        <taxon>Sordariales</taxon>
        <taxon>Chaetomiaceae</taxon>
        <taxon>Achaetomium</taxon>
    </lineage>
</organism>
<comment type="similarity">
    <text evidence="4">Belongs to the DASH complex ASK1 family.</text>
</comment>
<dbReference type="GO" id="GO:0072686">
    <property type="term" value="C:mitotic spindle"/>
    <property type="evidence" value="ECO:0007669"/>
    <property type="project" value="InterPro"/>
</dbReference>
<dbReference type="Pfam" id="PF08655">
    <property type="entry name" value="DASH_Ask1"/>
    <property type="match status" value="1"/>
</dbReference>
<keyword evidence="7" id="KW-0963">Cytoplasm</keyword>
<keyword evidence="10" id="KW-0498">Mitosis</keyword>
<feature type="region of interest" description="Disordered" evidence="17">
    <location>
        <begin position="357"/>
        <end position="396"/>
    </location>
</feature>
<evidence type="ECO:0000256" key="16">
    <source>
        <dbReference type="ARBA" id="ARBA00023328"/>
    </source>
</evidence>
<protein>
    <recommendedName>
        <fullName evidence="5">DASH complex subunit ASK1</fullName>
    </recommendedName>
</protein>
<evidence type="ECO:0000256" key="4">
    <source>
        <dbReference type="ARBA" id="ARBA00010731"/>
    </source>
</evidence>
<feature type="compositionally biased region" description="Basic and acidic residues" evidence="17">
    <location>
        <begin position="562"/>
        <end position="575"/>
    </location>
</feature>
<reference evidence="18" key="2">
    <citation type="submission" date="2023-05" db="EMBL/GenBank/DDBJ databases">
        <authorList>
            <consortium name="Lawrence Berkeley National Laboratory"/>
            <person name="Steindorff A."/>
            <person name="Hensen N."/>
            <person name="Bonometti L."/>
            <person name="Westerberg I."/>
            <person name="Brannstrom I.O."/>
            <person name="Guillou S."/>
            <person name="Cros-Aarteil S."/>
            <person name="Calhoun S."/>
            <person name="Haridas S."/>
            <person name="Kuo A."/>
            <person name="Mondo S."/>
            <person name="Pangilinan J."/>
            <person name="Riley R."/>
            <person name="Labutti K."/>
            <person name="Andreopoulos B."/>
            <person name="Lipzen A."/>
            <person name="Chen C."/>
            <person name="Yanf M."/>
            <person name="Daum C."/>
            <person name="Ng V."/>
            <person name="Clum A."/>
            <person name="Ohm R."/>
            <person name="Martin F."/>
            <person name="Silar P."/>
            <person name="Natvig D."/>
            <person name="Lalanne C."/>
            <person name="Gautier V."/>
            <person name="Ament-Velasquez S.L."/>
            <person name="Kruys A."/>
            <person name="Hutchinson M.I."/>
            <person name="Powell A.J."/>
            <person name="Barry K."/>
            <person name="Miller A.N."/>
            <person name="Grigoriev I.V."/>
            <person name="Debuchy R."/>
            <person name="Gladieux P."/>
            <person name="Thoren M.H."/>
            <person name="Johannesson H."/>
        </authorList>
    </citation>
    <scope>NUCLEOTIDE SEQUENCE</scope>
    <source>
        <strain evidence="18">CBS 532.94</strain>
    </source>
</reference>
<feature type="compositionally biased region" description="Basic residues" evidence="17">
    <location>
        <begin position="211"/>
        <end position="247"/>
    </location>
</feature>
<evidence type="ECO:0000256" key="7">
    <source>
        <dbReference type="ARBA" id="ARBA00022490"/>
    </source>
</evidence>
<dbReference type="GO" id="GO:0006355">
    <property type="term" value="P:regulation of DNA-templated transcription"/>
    <property type="evidence" value="ECO:0007669"/>
    <property type="project" value="InterPro"/>
</dbReference>
<reference evidence="18" key="1">
    <citation type="journal article" date="2023" name="Mol. Phylogenet. Evol.">
        <title>Genome-scale phylogeny and comparative genomics of the fungal order Sordariales.</title>
        <authorList>
            <person name="Hensen N."/>
            <person name="Bonometti L."/>
            <person name="Westerberg I."/>
            <person name="Brannstrom I.O."/>
            <person name="Guillou S."/>
            <person name="Cros-Aarteil S."/>
            <person name="Calhoun S."/>
            <person name="Haridas S."/>
            <person name="Kuo A."/>
            <person name="Mondo S."/>
            <person name="Pangilinan J."/>
            <person name="Riley R."/>
            <person name="LaButti K."/>
            <person name="Andreopoulos B."/>
            <person name="Lipzen A."/>
            <person name="Chen C."/>
            <person name="Yan M."/>
            <person name="Daum C."/>
            <person name="Ng V."/>
            <person name="Clum A."/>
            <person name="Steindorff A."/>
            <person name="Ohm R.A."/>
            <person name="Martin F."/>
            <person name="Silar P."/>
            <person name="Natvig D.O."/>
            <person name="Lalanne C."/>
            <person name="Gautier V."/>
            <person name="Ament-Velasquez S.L."/>
            <person name="Kruys A."/>
            <person name="Hutchinson M.I."/>
            <person name="Powell A.J."/>
            <person name="Barry K."/>
            <person name="Miller A.N."/>
            <person name="Grigoriev I.V."/>
            <person name="Debuchy R."/>
            <person name="Gladieux P."/>
            <person name="Hiltunen Thoren M."/>
            <person name="Johannesson H."/>
        </authorList>
    </citation>
    <scope>NUCLEOTIDE SEQUENCE</scope>
    <source>
        <strain evidence="18">CBS 532.94</strain>
    </source>
</reference>
<feature type="compositionally biased region" description="Polar residues" evidence="17">
    <location>
        <begin position="192"/>
        <end position="206"/>
    </location>
</feature>
<evidence type="ECO:0000256" key="5">
    <source>
        <dbReference type="ARBA" id="ARBA00014520"/>
    </source>
</evidence>
<feature type="region of interest" description="Disordered" evidence="17">
    <location>
        <begin position="562"/>
        <end position="587"/>
    </location>
</feature>
<evidence type="ECO:0000256" key="3">
    <source>
        <dbReference type="ARBA" id="ARBA00004629"/>
    </source>
</evidence>
<evidence type="ECO:0000256" key="11">
    <source>
        <dbReference type="ARBA" id="ARBA00022829"/>
    </source>
</evidence>
<evidence type="ECO:0000256" key="13">
    <source>
        <dbReference type="ARBA" id="ARBA00023212"/>
    </source>
</evidence>
<evidence type="ECO:0000313" key="18">
    <source>
        <dbReference type="EMBL" id="KAK4236628.1"/>
    </source>
</evidence>
<dbReference type="Pfam" id="PF07904">
    <property type="entry name" value="Eaf7"/>
    <property type="match status" value="1"/>
</dbReference>
<keyword evidence="9" id="KW-0493">Microtubule</keyword>
<feature type="compositionally biased region" description="Polar residues" evidence="17">
    <location>
        <begin position="359"/>
        <end position="369"/>
    </location>
</feature>
<evidence type="ECO:0000256" key="1">
    <source>
        <dbReference type="ARBA" id="ARBA00004123"/>
    </source>
</evidence>
<keyword evidence="16" id="KW-0137">Centromere</keyword>
<dbReference type="AlphaFoldDB" id="A0AAN7HAS4"/>
<keyword evidence="8" id="KW-0132">Cell division</keyword>
<gene>
    <name evidence="18" type="ORF">C8A03DRAFT_45394</name>
</gene>
<dbReference type="PANTHER" id="PTHR28200">
    <property type="entry name" value="DASH COMPLEX SUBUNIT ASK1"/>
    <property type="match status" value="1"/>
</dbReference>
<name>A0AAN7HAS4_9PEZI</name>
<evidence type="ECO:0000256" key="12">
    <source>
        <dbReference type="ARBA" id="ARBA00022838"/>
    </source>
</evidence>
<feature type="region of interest" description="Disordered" evidence="17">
    <location>
        <begin position="158"/>
        <end position="247"/>
    </location>
</feature>
<evidence type="ECO:0000256" key="14">
    <source>
        <dbReference type="ARBA" id="ARBA00023242"/>
    </source>
</evidence>
<dbReference type="Proteomes" id="UP001303760">
    <property type="component" value="Unassembled WGS sequence"/>
</dbReference>
<evidence type="ECO:0000256" key="6">
    <source>
        <dbReference type="ARBA" id="ARBA00022454"/>
    </source>
</evidence>
<dbReference type="PANTHER" id="PTHR28200:SF1">
    <property type="entry name" value="DASH COMPLEX SUBUNIT ASK1"/>
    <property type="match status" value="1"/>
</dbReference>
<comment type="caution">
    <text evidence="18">The sequence shown here is derived from an EMBL/GenBank/DDBJ whole genome shotgun (WGS) entry which is preliminary data.</text>
</comment>
<evidence type="ECO:0000256" key="2">
    <source>
        <dbReference type="ARBA" id="ARBA00004186"/>
    </source>
</evidence>
<keyword evidence="14" id="KW-0539">Nucleus</keyword>
<evidence type="ECO:0000256" key="17">
    <source>
        <dbReference type="SAM" id="MobiDB-lite"/>
    </source>
</evidence>
<keyword evidence="11" id="KW-0159">Chromosome partition</keyword>
<dbReference type="GO" id="GO:0051301">
    <property type="term" value="P:cell division"/>
    <property type="evidence" value="ECO:0007669"/>
    <property type="project" value="UniProtKB-KW"/>
</dbReference>
<dbReference type="GO" id="GO:0008608">
    <property type="term" value="P:attachment of spindle microtubules to kinetochore"/>
    <property type="evidence" value="ECO:0007669"/>
    <property type="project" value="InterPro"/>
</dbReference>
<evidence type="ECO:0000256" key="8">
    <source>
        <dbReference type="ARBA" id="ARBA00022618"/>
    </source>
</evidence>
<feature type="compositionally biased region" description="Basic and acidic residues" evidence="17">
    <location>
        <begin position="370"/>
        <end position="391"/>
    </location>
</feature>
<evidence type="ECO:0000313" key="19">
    <source>
        <dbReference type="Proteomes" id="UP001303760"/>
    </source>
</evidence>
<proteinExistence type="inferred from homology"/>
<dbReference type="InterPro" id="IPR012423">
    <property type="entry name" value="Eaf7/MRGBP"/>
</dbReference>
<evidence type="ECO:0000256" key="15">
    <source>
        <dbReference type="ARBA" id="ARBA00023306"/>
    </source>
</evidence>
<evidence type="ECO:0000256" key="10">
    <source>
        <dbReference type="ARBA" id="ARBA00022776"/>
    </source>
</evidence>
<accession>A0AAN7HAS4</accession>
<comment type="subcellular location">
    <subcellularLocation>
        <location evidence="3">Chromosome</location>
        <location evidence="3">Centromere</location>
        <location evidence="3">Kinetochore</location>
    </subcellularLocation>
    <subcellularLocation>
        <location evidence="2">Cytoplasm</location>
        <location evidence="2">Cytoskeleton</location>
        <location evidence="2">Spindle</location>
    </subcellularLocation>
    <subcellularLocation>
        <location evidence="1">Nucleus</location>
    </subcellularLocation>
</comment>
<keyword evidence="13" id="KW-0206">Cytoskeleton</keyword>
<dbReference type="GO" id="GO:0005874">
    <property type="term" value="C:microtubule"/>
    <property type="evidence" value="ECO:0007669"/>
    <property type="project" value="UniProtKB-KW"/>
</dbReference>
<dbReference type="GO" id="GO:0044732">
    <property type="term" value="C:mitotic spindle pole body"/>
    <property type="evidence" value="ECO:0007669"/>
    <property type="project" value="TreeGrafter"/>
</dbReference>
<keyword evidence="19" id="KW-1185">Reference proteome</keyword>
<keyword evidence="12" id="KW-0995">Kinetochore</keyword>
<feature type="region of interest" description="Disordered" evidence="17">
    <location>
        <begin position="1"/>
        <end position="54"/>
    </location>
</feature>
<feature type="region of interest" description="Disordered" evidence="17">
    <location>
        <begin position="411"/>
        <end position="484"/>
    </location>
</feature>
<dbReference type="EMBL" id="MU860181">
    <property type="protein sequence ID" value="KAK4236628.1"/>
    <property type="molecule type" value="Genomic_DNA"/>
</dbReference>
<feature type="compositionally biased region" description="Pro residues" evidence="17">
    <location>
        <begin position="37"/>
        <end position="51"/>
    </location>
</feature>
<keyword evidence="6" id="KW-0158">Chromosome</keyword>
<sequence length="721" mass="79683">MPPKKKGGRGGAQAGATPSSATPARDEDAMDVDTPVQTPPAAAPPQPPKPITDPWTDDQVASLFKGVIRWKPAGMHKHFRILAISEHLRNHGFDPDVLPHTRIPGIWAKLGEFYNLEAIDERENNMDPPDEEGQPRRYKDFELPWEEYGDLIMERARADPSEAATSPAQWDPNAPPGEPRKRKRGGAEPRTRSSTVDDTENETPAASPTRKAGRGGRTAKRIRRQRRTATRKRTRGMRTRRKRKRRRAHLLLQREAGEPAEVVVPAEGEAEAEAAGADDKRAWMKEILEKLEQSITLTLQEIDHNFSKAHRIVTTSILPLVEQYGEHSRSVWEATKFWKQFFEASANVSLSGYEELTGGDSTAVTAEQESTVHNETTEDYTPRPRSSRGDDDTINTDQSAAMYHDHTGQQEASMLGENDGDLTGSTPRPPATKTLPSRPQFAGLSSPFEALKRDYNNKSGSSGGGDRMPGQQGTAEGEEEDTELLFQQHTARLPDMSMTPRASLDASGLAHEDEDDTILGKGKNKDPLLHRMLDKDYRIKATPHKGATGISPIKWKIDKLATPGKGKERQTRPIWEDSPTSSPEMAPPQLRSAAFMSPMRAAYRGKVAAAAGAPRTPGVSVQTPAAGRKTRDVFAEKQSTAKKYDDEITWESDSDEFGGMSPPKTIQFAVPRSKLLQTPAREASKRIVDNILLTAGEDLEDPSEYSPTVVKMNHDILDDTF</sequence>
<dbReference type="GO" id="GO:0043189">
    <property type="term" value="C:H4/H2A histone acetyltransferase complex"/>
    <property type="evidence" value="ECO:0007669"/>
    <property type="project" value="InterPro"/>
</dbReference>